<keyword evidence="5" id="KW-0547">Nucleotide-binding</keyword>
<comment type="pathway">
    <text evidence="1">Carbohydrate acid metabolism; D-gluconate degradation.</text>
</comment>
<dbReference type="InParanoid" id="A0A409W0P6"/>
<comment type="caution">
    <text evidence="11">The sequence shown here is derived from an EMBL/GenBank/DDBJ whole genome shotgun (WGS) entry which is preliminary data.</text>
</comment>
<sequence>MAETPAQETTTGPNMDLEKPRTRPVFIIVMGVSGTGKSTLGRNLAKALDMPYIEGDDLHPKSNIEKMSNGIALTDADREPWLGLIRKTAVERVDQLLKEHAQNVKEGKEEERKKLGVVITCSSLKRYYRDILRGRRKVVPTSDSSTRTLSKEDNADTVEVKPSSPSAEMPTYFVFIDGTRELLMDRMTKRPGHFMKATMLDGQLATLESPVGEEGVVRVDAEWDQEEQVRKAVEGLKEAGGI</sequence>
<dbReference type="EC" id="2.7.1.12" evidence="3"/>
<evidence type="ECO:0000256" key="4">
    <source>
        <dbReference type="ARBA" id="ARBA00022679"/>
    </source>
</evidence>
<proteinExistence type="inferred from homology"/>
<evidence type="ECO:0000313" key="12">
    <source>
        <dbReference type="Proteomes" id="UP000284706"/>
    </source>
</evidence>
<dbReference type="FunCoup" id="A0A409W0P6">
    <property type="interactions" value="549"/>
</dbReference>
<evidence type="ECO:0000256" key="10">
    <source>
        <dbReference type="SAM" id="MobiDB-lite"/>
    </source>
</evidence>
<keyword evidence="12" id="KW-1185">Reference proteome</keyword>
<dbReference type="PANTHER" id="PTHR43442:SF3">
    <property type="entry name" value="GLUCONOKINASE-RELATED"/>
    <property type="match status" value="1"/>
</dbReference>
<dbReference type="GO" id="GO:0005737">
    <property type="term" value="C:cytoplasm"/>
    <property type="evidence" value="ECO:0007669"/>
    <property type="project" value="TreeGrafter"/>
</dbReference>
<dbReference type="STRING" id="231916.A0A409W0P6"/>
<evidence type="ECO:0000256" key="7">
    <source>
        <dbReference type="ARBA" id="ARBA00022840"/>
    </source>
</evidence>
<protein>
    <recommendedName>
        <fullName evidence="3">gluconokinase</fullName>
        <ecNumber evidence="3">2.7.1.12</ecNumber>
    </recommendedName>
    <alternativeName>
        <fullName evidence="8">Gluconate kinase</fullName>
    </alternativeName>
</protein>
<keyword evidence="6" id="KW-0418">Kinase</keyword>
<comment type="similarity">
    <text evidence="2">Belongs to the gluconokinase GntK/GntV family.</text>
</comment>
<evidence type="ECO:0000256" key="6">
    <source>
        <dbReference type="ARBA" id="ARBA00022777"/>
    </source>
</evidence>
<evidence type="ECO:0000256" key="5">
    <source>
        <dbReference type="ARBA" id="ARBA00022741"/>
    </source>
</evidence>
<dbReference type="AlphaFoldDB" id="A0A409W0P6"/>
<organism evidence="11 12">
    <name type="scientific">Gymnopilus dilepis</name>
    <dbReference type="NCBI Taxonomy" id="231916"/>
    <lineage>
        <taxon>Eukaryota</taxon>
        <taxon>Fungi</taxon>
        <taxon>Dikarya</taxon>
        <taxon>Basidiomycota</taxon>
        <taxon>Agaricomycotina</taxon>
        <taxon>Agaricomycetes</taxon>
        <taxon>Agaricomycetidae</taxon>
        <taxon>Agaricales</taxon>
        <taxon>Agaricineae</taxon>
        <taxon>Hymenogastraceae</taxon>
        <taxon>Gymnopilus</taxon>
    </lineage>
</organism>
<dbReference type="GO" id="GO:0005524">
    <property type="term" value="F:ATP binding"/>
    <property type="evidence" value="ECO:0007669"/>
    <property type="project" value="UniProtKB-KW"/>
</dbReference>
<dbReference type="Proteomes" id="UP000284706">
    <property type="component" value="Unassembled WGS sequence"/>
</dbReference>
<evidence type="ECO:0000313" key="11">
    <source>
        <dbReference type="EMBL" id="PPQ72075.1"/>
    </source>
</evidence>
<comment type="catalytic activity">
    <reaction evidence="9">
        <text>D-gluconate + ATP = 6-phospho-D-gluconate + ADP + H(+)</text>
        <dbReference type="Rhea" id="RHEA:19433"/>
        <dbReference type="ChEBI" id="CHEBI:15378"/>
        <dbReference type="ChEBI" id="CHEBI:18391"/>
        <dbReference type="ChEBI" id="CHEBI:30616"/>
        <dbReference type="ChEBI" id="CHEBI:58759"/>
        <dbReference type="ChEBI" id="CHEBI:456216"/>
        <dbReference type="EC" id="2.7.1.12"/>
    </reaction>
</comment>
<dbReference type="OrthoDB" id="275177at2759"/>
<evidence type="ECO:0000256" key="2">
    <source>
        <dbReference type="ARBA" id="ARBA00008420"/>
    </source>
</evidence>
<dbReference type="SUPFAM" id="SSF52540">
    <property type="entry name" value="P-loop containing nucleoside triphosphate hydrolases"/>
    <property type="match status" value="1"/>
</dbReference>
<gene>
    <name evidence="11" type="ORF">CVT26_006710</name>
</gene>
<feature type="compositionally biased region" description="Polar residues" evidence="10">
    <location>
        <begin position="1"/>
        <end position="13"/>
    </location>
</feature>
<dbReference type="PANTHER" id="PTHR43442">
    <property type="entry name" value="GLUCONOKINASE-RELATED"/>
    <property type="match status" value="1"/>
</dbReference>
<dbReference type="InterPro" id="IPR006001">
    <property type="entry name" value="Therm_gnt_kin"/>
</dbReference>
<reference evidence="11 12" key="1">
    <citation type="journal article" date="2018" name="Evol. Lett.">
        <title>Horizontal gene cluster transfer increased hallucinogenic mushroom diversity.</title>
        <authorList>
            <person name="Reynolds H.T."/>
            <person name="Vijayakumar V."/>
            <person name="Gluck-Thaler E."/>
            <person name="Korotkin H.B."/>
            <person name="Matheny P.B."/>
            <person name="Slot J.C."/>
        </authorList>
    </citation>
    <scope>NUCLEOTIDE SEQUENCE [LARGE SCALE GENOMIC DNA]</scope>
    <source>
        <strain evidence="11 12">SRW20</strain>
    </source>
</reference>
<evidence type="ECO:0000256" key="1">
    <source>
        <dbReference type="ARBA" id="ARBA00004875"/>
    </source>
</evidence>
<dbReference type="GO" id="GO:0005975">
    <property type="term" value="P:carbohydrate metabolic process"/>
    <property type="evidence" value="ECO:0007669"/>
    <property type="project" value="InterPro"/>
</dbReference>
<dbReference type="Pfam" id="PF13238">
    <property type="entry name" value="AAA_18"/>
    <property type="match status" value="1"/>
</dbReference>
<dbReference type="Gene3D" id="3.40.50.300">
    <property type="entry name" value="P-loop containing nucleotide triphosphate hydrolases"/>
    <property type="match status" value="1"/>
</dbReference>
<keyword evidence="4" id="KW-0808">Transferase</keyword>
<evidence type="ECO:0000256" key="9">
    <source>
        <dbReference type="ARBA" id="ARBA00048090"/>
    </source>
</evidence>
<dbReference type="InterPro" id="IPR027417">
    <property type="entry name" value="P-loop_NTPase"/>
</dbReference>
<feature type="region of interest" description="Disordered" evidence="10">
    <location>
        <begin position="139"/>
        <end position="163"/>
    </location>
</feature>
<dbReference type="GO" id="GO:0046316">
    <property type="term" value="F:gluconokinase activity"/>
    <property type="evidence" value="ECO:0007669"/>
    <property type="project" value="UniProtKB-EC"/>
</dbReference>
<name>A0A409W0P6_9AGAR</name>
<dbReference type="CDD" id="cd02021">
    <property type="entry name" value="GntK"/>
    <property type="match status" value="1"/>
</dbReference>
<feature type="region of interest" description="Disordered" evidence="10">
    <location>
        <begin position="1"/>
        <end position="20"/>
    </location>
</feature>
<dbReference type="UniPathway" id="UPA00792"/>
<keyword evidence="7" id="KW-0067">ATP-binding</keyword>
<dbReference type="EMBL" id="NHYE01005474">
    <property type="protein sequence ID" value="PPQ72075.1"/>
    <property type="molecule type" value="Genomic_DNA"/>
</dbReference>
<evidence type="ECO:0000256" key="3">
    <source>
        <dbReference type="ARBA" id="ARBA00012054"/>
    </source>
</evidence>
<evidence type="ECO:0000256" key="8">
    <source>
        <dbReference type="ARBA" id="ARBA00029835"/>
    </source>
</evidence>
<accession>A0A409W0P6</accession>